<evidence type="ECO:0000313" key="2">
    <source>
        <dbReference type="EMBL" id="KAF2031835.1"/>
    </source>
</evidence>
<sequence>MVLKFIKACKAWFTANPPSRAEPQQAEPQHAKLQEAQPQKGGKQEAESQHAEPGGVKRMVGNGYENDIEPPRKVSNFQPASCESVDDEDDFARHKVLVMEPDPDEARQQRKAARQERDEARRKREEALRERQREAQLKHEESLRDYNLDYDCEKGTWTRRWRIMKVSQRPCISLAVYQ</sequence>
<evidence type="ECO:0000313" key="3">
    <source>
        <dbReference type="Proteomes" id="UP000799777"/>
    </source>
</evidence>
<proteinExistence type="predicted"/>
<evidence type="ECO:0000256" key="1">
    <source>
        <dbReference type="SAM" id="MobiDB-lite"/>
    </source>
</evidence>
<gene>
    <name evidence="2" type="ORF">EK21DRAFT_110506</name>
</gene>
<feature type="compositionally biased region" description="Basic and acidic residues" evidence="1">
    <location>
        <begin position="104"/>
        <end position="140"/>
    </location>
</feature>
<organism evidence="2 3">
    <name type="scientific">Setomelanomma holmii</name>
    <dbReference type="NCBI Taxonomy" id="210430"/>
    <lineage>
        <taxon>Eukaryota</taxon>
        <taxon>Fungi</taxon>
        <taxon>Dikarya</taxon>
        <taxon>Ascomycota</taxon>
        <taxon>Pezizomycotina</taxon>
        <taxon>Dothideomycetes</taxon>
        <taxon>Pleosporomycetidae</taxon>
        <taxon>Pleosporales</taxon>
        <taxon>Pleosporineae</taxon>
        <taxon>Phaeosphaeriaceae</taxon>
        <taxon>Setomelanomma</taxon>
    </lineage>
</organism>
<feature type="region of interest" description="Disordered" evidence="1">
    <location>
        <begin position="14"/>
        <end position="140"/>
    </location>
</feature>
<comment type="caution">
    <text evidence="2">The sequence shown here is derived from an EMBL/GenBank/DDBJ whole genome shotgun (WGS) entry which is preliminary data.</text>
</comment>
<reference evidence="2" key="1">
    <citation type="journal article" date="2020" name="Stud. Mycol.">
        <title>101 Dothideomycetes genomes: a test case for predicting lifestyles and emergence of pathogens.</title>
        <authorList>
            <person name="Haridas S."/>
            <person name="Albert R."/>
            <person name="Binder M."/>
            <person name="Bloem J."/>
            <person name="Labutti K."/>
            <person name="Salamov A."/>
            <person name="Andreopoulos B."/>
            <person name="Baker S."/>
            <person name="Barry K."/>
            <person name="Bills G."/>
            <person name="Bluhm B."/>
            <person name="Cannon C."/>
            <person name="Castanera R."/>
            <person name="Culley D."/>
            <person name="Daum C."/>
            <person name="Ezra D."/>
            <person name="Gonzalez J."/>
            <person name="Henrissat B."/>
            <person name="Kuo A."/>
            <person name="Liang C."/>
            <person name="Lipzen A."/>
            <person name="Lutzoni F."/>
            <person name="Magnuson J."/>
            <person name="Mondo S."/>
            <person name="Nolan M."/>
            <person name="Ohm R."/>
            <person name="Pangilinan J."/>
            <person name="Park H.-J."/>
            <person name="Ramirez L."/>
            <person name="Alfaro M."/>
            <person name="Sun H."/>
            <person name="Tritt A."/>
            <person name="Yoshinaga Y."/>
            <person name="Zwiers L.-H."/>
            <person name="Turgeon B."/>
            <person name="Goodwin S."/>
            <person name="Spatafora J."/>
            <person name="Crous P."/>
            <person name="Grigoriev I."/>
        </authorList>
    </citation>
    <scope>NUCLEOTIDE SEQUENCE</scope>
    <source>
        <strain evidence="2">CBS 110217</strain>
    </source>
</reference>
<name>A0A9P4HDZ1_9PLEO</name>
<protein>
    <submittedName>
        <fullName evidence="2">Uncharacterized protein</fullName>
    </submittedName>
</protein>
<dbReference type="EMBL" id="ML978177">
    <property type="protein sequence ID" value="KAF2031835.1"/>
    <property type="molecule type" value="Genomic_DNA"/>
</dbReference>
<accession>A0A9P4HDZ1</accession>
<dbReference type="AlphaFoldDB" id="A0A9P4HDZ1"/>
<dbReference type="Proteomes" id="UP000799777">
    <property type="component" value="Unassembled WGS sequence"/>
</dbReference>
<keyword evidence="3" id="KW-1185">Reference proteome</keyword>